<dbReference type="AlphaFoldDB" id="A0A2S4W762"/>
<accession>A0A2S4W762</accession>
<organism evidence="1 2">
    <name type="scientific">Puccinia striiformis</name>
    <dbReference type="NCBI Taxonomy" id="27350"/>
    <lineage>
        <taxon>Eukaryota</taxon>
        <taxon>Fungi</taxon>
        <taxon>Dikarya</taxon>
        <taxon>Basidiomycota</taxon>
        <taxon>Pucciniomycotina</taxon>
        <taxon>Pucciniomycetes</taxon>
        <taxon>Pucciniales</taxon>
        <taxon>Pucciniaceae</taxon>
        <taxon>Puccinia</taxon>
    </lineage>
</organism>
<name>A0A2S4W762_9BASI</name>
<dbReference type="VEuPathDB" id="FungiDB:PSHT_03698"/>
<evidence type="ECO:0000313" key="2">
    <source>
        <dbReference type="Proteomes" id="UP000239156"/>
    </source>
</evidence>
<gene>
    <name evidence="1" type="ORF">PSTT_00361</name>
</gene>
<reference evidence="1" key="1">
    <citation type="submission" date="2017-12" db="EMBL/GenBank/DDBJ databases">
        <title>Gene loss provides genomic basis for host adaptation in cereal stripe rust fungi.</title>
        <authorList>
            <person name="Xia C."/>
        </authorList>
    </citation>
    <scope>NUCLEOTIDE SEQUENCE [LARGE SCALE GENOMIC DNA]</scope>
    <source>
        <strain evidence="1">93-210</strain>
    </source>
</reference>
<dbReference type="VEuPathDB" id="FungiDB:PSHT_06492"/>
<dbReference type="VEuPathDB" id="FungiDB:PSTT_00361"/>
<proteinExistence type="predicted"/>
<comment type="caution">
    <text evidence="1">The sequence shown here is derived from an EMBL/GenBank/DDBJ whole genome shotgun (WGS) entry which is preliminary data.</text>
</comment>
<keyword evidence="2" id="KW-1185">Reference proteome</keyword>
<sequence length="632" mass="70220">PSAQYWFSCCWSCQDWKTGHQNESIHSLDPGFHEKQGLHSRYTLNSIDPYKLWMETVANCGSAKTTLSLEMSNPSKVAKLAHQAQVLAKMALRKKTANDKAEARAATRAGCGWGSVWCPTASGWWGFDSHSGHRGPVVLIAPGGPSWWVPACNINNVMATIQNQNKGQPAEHEIQSPPGMIQPVFNGNESQSDLTQRTVLRVHGDLVPIRFKILYHICWSVIKASQWAHESKWPVTVVSQSGWSDLAERMAKDGARCEYTIQPTMQDPRPDVFPHLVDLPTYISPCDGPFGSGGRQPLIDIHVLYRVYINICTDDRSGEMLCHQVDSKFSSDSLTLQFELLKLDDLKSASIIHLKREHGPYPIAEIIQTACASTTSEVLWHYKLREPNQPPNRGSFMPGLGGSFAAFHSAAMLSTEEAKISVRIIMQKDQECCTVTVSLLTISPGQHGVPKLNFANLAGGYNHVPSPRVRCPTGGPGRMAWRRKSDQPAEWSMTEFLVHCHIPSHYRPVQEVLAKHEILHWSAFKGTSLETLKSLGLGWGPARLIHIGVLQMKAPVVLSDKLVIDDFLQLCHICVNHQPVQDVLEKHEIWHWSVFQETSVETLQSLGFALGIARLINAGVFLAVSENPSLQG</sequence>
<feature type="non-terminal residue" evidence="1">
    <location>
        <position position="1"/>
    </location>
</feature>
<dbReference type="EMBL" id="PKSL01000002">
    <property type="protein sequence ID" value="POW17598.1"/>
    <property type="molecule type" value="Genomic_DNA"/>
</dbReference>
<feature type="non-terminal residue" evidence="1">
    <location>
        <position position="632"/>
    </location>
</feature>
<dbReference type="Proteomes" id="UP000239156">
    <property type="component" value="Unassembled WGS sequence"/>
</dbReference>
<protein>
    <submittedName>
        <fullName evidence="1">Uncharacterized protein</fullName>
    </submittedName>
</protein>
<evidence type="ECO:0000313" key="1">
    <source>
        <dbReference type="EMBL" id="POW17598.1"/>
    </source>
</evidence>